<feature type="region of interest" description="Disordered" evidence="1">
    <location>
        <begin position="1"/>
        <end position="52"/>
    </location>
</feature>
<evidence type="ECO:0000313" key="3">
    <source>
        <dbReference type="Proteomes" id="UP001589887"/>
    </source>
</evidence>
<evidence type="ECO:0000313" key="2">
    <source>
        <dbReference type="EMBL" id="MFC0844392.1"/>
    </source>
</evidence>
<protein>
    <submittedName>
        <fullName evidence="2">Uncharacterized protein</fullName>
    </submittedName>
</protein>
<keyword evidence="3" id="KW-1185">Reference proteome</keyword>
<proteinExistence type="predicted"/>
<name>A0ABV6TF35_9ACTN</name>
<dbReference type="Proteomes" id="UP001589887">
    <property type="component" value="Unassembled WGS sequence"/>
</dbReference>
<organism evidence="2 3">
    <name type="scientific">Streptomyces noboritoensis</name>
    <dbReference type="NCBI Taxonomy" id="67337"/>
    <lineage>
        <taxon>Bacteria</taxon>
        <taxon>Bacillati</taxon>
        <taxon>Actinomycetota</taxon>
        <taxon>Actinomycetes</taxon>
        <taxon>Kitasatosporales</taxon>
        <taxon>Streptomycetaceae</taxon>
        <taxon>Streptomyces</taxon>
    </lineage>
</organism>
<comment type="caution">
    <text evidence="2">The sequence shown here is derived from an EMBL/GenBank/DDBJ whole genome shotgun (WGS) entry which is preliminary data.</text>
</comment>
<gene>
    <name evidence="2" type="ORF">ACFH04_11860</name>
</gene>
<reference evidence="2 3" key="1">
    <citation type="submission" date="2024-09" db="EMBL/GenBank/DDBJ databases">
        <authorList>
            <person name="Sun Q."/>
            <person name="Mori K."/>
        </authorList>
    </citation>
    <scope>NUCLEOTIDE SEQUENCE [LARGE SCALE GENOMIC DNA]</scope>
    <source>
        <strain evidence="2 3">JCM 4557</strain>
    </source>
</reference>
<accession>A0ABV6TF35</accession>
<dbReference type="EMBL" id="JBHMQV010000009">
    <property type="protein sequence ID" value="MFC0844392.1"/>
    <property type="molecule type" value="Genomic_DNA"/>
</dbReference>
<sequence>MCERGSKLFSGNGPGLGEVEERALDQALGASCGGGGSGEHGSGTDSQSQGQQCSAVHIVPFKSYVVLGQAQDTT</sequence>
<evidence type="ECO:0000256" key="1">
    <source>
        <dbReference type="SAM" id="MobiDB-lite"/>
    </source>
</evidence>
<dbReference type="RefSeq" id="WP_394324459.1">
    <property type="nucleotide sequence ID" value="NZ_JBHMQV010000009.1"/>
</dbReference>
<feature type="compositionally biased region" description="Gly residues" evidence="1">
    <location>
        <begin position="31"/>
        <end position="41"/>
    </location>
</feature>
<feature type="compositionally biased region" description="Low complexity" evidence="1">
    <location>
        <begin position="43"/>
        <end position="52"/>
    </location>
</feature>